<name>A0A3M5TJV1_9PSED</name>
<organism evidence="1 2">
    <name type="scientific">Pseudomonas syringae pv. primulae</name>
    <dbReference type="NCBI Taxonomy" id="251707"/>
    <lineage>
        <taxon>Bacteria</taxon>
        <taxon>Pseudomonadati</taxon>
        <taxon>Pseudomonadota</taxon>
        <taxon>Gammaproteobacteria</taxon>
        <taxon>Pseudomonadales</taxon>
        <taxon>Pseudomonadaceae</taxon>
        <taxon>Pseudomonas</taxon>
    </lineage>
</organism>
<reference evidence="1 2" key="1">
    <citation type="submission" date="2018-08" db="EMBL/GenBank/DDBJ databases">
        <title>Recombination of ecologically and evolutionarily significant loci maintains genetic cohesion in the Pseudomonas syringae species complex.</title>
        <authorList>
            <person name="Dillon M."/>
            <person name="Thakur S."/>
            <person name="Almeida R.N.D."/>
            <person name="Weir B.S."/>
            <person name="Guttman D.S."/>
        </authorList>
    </citation>
    <scope>NUCLEOTIDE SEQUENCE [LARGE SCALE GENOMIC DNA]</scope>
    <source>
        <strain evidence="1 2">ICMP 2732</strain>
    </source>
</reference>
<gene>
    <name evidence="1" type="ORF">ALQ36_03622</name>
</gene>
<protein>
    <submittedName>
        <fullName evidence="1">Uncharacterized protein</fullName>
    </submittedName>
</protein>
<dbReference type="Proteomes" id="UP000281350">
    <property type="component" value="Unassembled WGS sequence"/>
</dbReference>
<dbReference type="EMBL" id="RBPY01000121">
    <property type="protein sequence ID" value="RMO75442.1"/>
    <property type="molecule type" value="Genomic_DNA"/>
</dbReference>
<evidence type="ECO:0000313" key="2">
    <source>
        <dbReference type="Proteomes" id="UP000281350"/>
    </source>
</evidence>
<proteinExistence type="predicted"/>
<accession>A0A3M5TJV1</accession>
<dbReference type="AlphaFoldDB" id="A0A3M5TJV1"/>
<sequence>FIRPLHTAIRERWAIPGDSVAWIERFRDKLTMFNVAGQQSAIAVLPAVAADDSEAVCQLLAEHGYPLVPAQVQISPLGDLLFRDELGEMVLDPLLSKATNERFEAHAVRSKQHYAKAGEIEELIGEEGSIGAATDGDDTETFLAFWNAAMGFTLEEGLGFVHALESIGIASQAAILTMKRSELEHAVKSARLHDNVVSAFLDRFVLKTRPKWDEVTDEFDLSDIYPWRFGRRLLVGTMICRLAPHRLTHAIMR</sequence>
<comment type="caution">
    <text evidence="1">The sequence shown here is derived from an EMBL/GenBank/DDBJ whole genome shotgun (WGS) entry which is preliminary data.</text>
</comment>
<evidence type="ECO:0000313" key="1">
    <source>
        <dbReference type="EMBL" id="RMO75442.1"/>
    </source>
</evidence>
<feature type="non-terminal residue" evidence="1">
    <location>
        <position position="1"/>
    </location>
</feature>